<feature type="signal peptide" evidence="1">
    <location>
        <begin position="1"/>
        <end position="19"/>
    </location>
</feature>
<dbReference type="EMBL" id="GGFL01011820">
    <property type="protein sequence ID" value="MBW75998.1"/>
    <property type="molecule type" value="Transcribed_RNA"/>
</dbReference>
<organism evidence="2">
    <name type="scientific">Anopheles darlingi</name>
    <name type="common">Mosquito</name>
    <dbReference type="NCBI Taxonomy" id="43151"/>
    <lineage>
        <taxon>Eukaryota</taxon>
        <taxon>Metazoa</taxon>
        <taxon>Ecdysozoa</taxon>
        <taxon>Arthropoda</taxon>
        <taxon>Hexapoda</taxon>
        <taxon>Insecta</taxon>
        <taxon>Pterygota</taxon>
        <taxon>Neoptera</taxon>
        <taxon>Endopterygota</taxon>
        <taxon>Diptera</taxon>
        <taxon>Nematocera</taxon>
        <taxon>Culicoidea</taxon>
        <taxon>Culicidae</taxon>
        <taxon>Anophelinae</taxon>
        <taxon>Anopheles</taxon>
    </lineage>
</organism>
<keyword evidence="1" id="KW-0732">Signal</keyword>
<accession>A0A2M4DFN9</accession>
<proteinExistence type="predicted"/>
<feature type="chain" id="PRO_5014811626" evidence="1">
    <location>
        <begin position="20"/>
        <end position="69"/>
    </location>
</feature>
<dbReference type="AlphaFoldDB" id="A0A2M4DFN9"/>
<evidence type="ECO:0000313" key="2">
    <source>
        <dbReference type="EMBL" id="MBW75998.1"/>
    </source>
</evidence>
<name>A0A2M4DFN9_ANODA</name>
<sequence length="69" mass="7736">MAISRSSGILLTLVFRIWTSNVTMPSYWATPLPPLLMSSSAAPRYTHGRTSMDHRELWRTSTSGRRALG</sequence>
<protein>
    <submittedName>
        <fullName evidence="2">Putative secreted protein</fullName>
    </submittedName>
</protein>
<evidence type="ECO:0000256" key="1">
    <source>
        <dbReference type="SAM" id="SignalP"/>
    </source>
</evidence>
<reference evidence="2" key="1">
    <citation type="submission" date="2018-01" db="EMBL/GenBank/DDBJ databases">
        <title>An insight into the sialome of Amazonian anophelines.</title>
        <authorList>
            <person name="Ribeiro J.M."/>
            <person name="Scarpassa V."/>
            <person name="Calvo E."/>
        </authorList>
    </citation>
    <scope>NUCLEOTIDE SEQUENCE</scope>
</reference>